<comment type="similarity">
    <text evidence="1">Belongs to the bacterial solute-binding protein 1 family.</text>
</comment>
<evidence type="ECO:0000256" key="3">
    <source>
        <dbReference type="SAM" id="MobiDB-lite"/>
    </source>
</evidence>
<dbReference type="SUPFAM" id="SSF53850">
    <property type="entry name" value="Periplasmic binding protein-like II"/>
    <property type="match status" value="1"/>
</dbReference>
<evidence type="ECO:0008006" key="5">
    <source>
        <dbReference type="Google" id="ProtNLM"/>
    </source>
</evidence>
<evidence type="ECO:0000256" key="2">
    <source>
        <dbReference type="ARBA" id="ARBA00022448"/>
    </source>
</evidence>
<gene>
    <name evidence="4" type="ORF">S03H2_01756</name>
</gene>
<dbReference type="InterPro" id="IPR050490">
    <property type="entry name" value="Bact_solute-bd_prot1"/>
</dbReference>
<sequence>MKKSLLWIVVLVLSISMVAAFSLYGCKAEEVAAEEEAVEEAPAEEAVEEAPAEEAAEEAAPSKGVVTVLGTWGGDELASFQEAVFPFTDETGIGMAFEGTRDLAAVLTIRVEAGNPPDLAILPNPGQMYELAESGELVDISQFMDMGELETNYTQAWLDLASYNDTLYGIFYKVANKSLIWYNPSAFSDAGYEIPTTWDELIALSDKIVADGGTPWAIGFESGAASGWPATDWIEDIMLRTAGPDIYDQWVNHEISWTDKAVKTAWEVFGEIV</sequence>
<feature type="non-terminal residue" evidence="4">
    <location>
        <position position="273"/>
    </location>
</feature>
<feature type="region of interest" description="Disordered" evidence="3">
    <location>
        <begin position="35"/>
        <end position="60"/>
    </location>
</feature>
<dbReference type="Pfam" id="PF01547">
    <property type="entry name" value="SBP_bac_1"/>
    <property type="match status" value="1"/>
</dbReference>
<dbReference type="PANTHER" id="PTHR43649">
    <property type="entry name" value="ARABINOSE-BINDING PROTEIN-RELATED"/>
    <property type="match status" value="1"/>
</dbReference>
<organism evidence="4">
    <name type="scientific">marine sediment metagenome</name>
    <dbReference type="NCBI Taxonomy" id="412755"/>
    <lineage>
        <taxon>unclassified sequences</taxon>
        <taxon>metagenomes</taxon>
        <taxon>ecological metagenomes</taxon>
    </lineage>
</organism>
<dbReference type="PANTHER" id="PTHR43649:SF29">
    <property type="entry name" value="OSMOPROTECTIVE COMPOUNDS-BINDING PROTEIN GGTB"/>
    <property type="match status" value="1"/>
</dbReference>
<accession>X1ENH7</accession>
<protein>
    <recommendedName>
        <fullName evidence="5">Carbohydrate ABC transporter substrate-binding protein</fullName>
    </recommendedName>
</protein>
<reference evidence="4" key="1">
    <citation type="journal article" date="2014" name="Front. Microbiol.">
        <title>High frequency of phylogenetically diverse reductive dehalogenase-homologous genes in deep subseafloor sedimentary metagenomes.</title>
        <authorList>
            <person name="Kawai M."/>
            <person name="Futagami T."/>
            <person name="Toyoda A."/>
            <person name="Takaki Y."/>
            <person name="Nishi S."/>
            <person name="Hori S."/>
            <person name="Arai W."/>
            <person name="Tsubouchi T."/>
            <person name="Morono Y."/>
            <person name="Uchiyama I."/>
            <person name="Ito T."/>
            <person name="Fujiyama A."/>
            <person name="Inagaki F."/>
            <person name="Takami H."/>
        </authorList>
    </citation>
    <scope>NUCLEOTIDE SEQUENCE</scope>
    <source>
        <strain evidence="4">Expedition CK06-06</strain>
    </source>
</reference>
<evidence type="ECO:0000256" key="1">
    <source>
        <dbReference type="ARBA" id="ARBA00008520"/>
    </source>
</evidence>
<evidence type="ECO:0000313" key="4">
    <source>
        <dbReference type="EMBL" id="GAH21905.1"/>
    </source>
</evidence>
<dbReference type="AlphaFoldDB" id="X1ENH7"/>
<dbReference type="EMBL" id="BARU01000537">
    <property type="protein sequence ID" value="GAH21905.1"/>
    <property type="molecule type" value="Genomic_DNA"/>
</dbReference>
<comment type="caution">
    <text evidence="4">The sequence shown here is derived from an EMBL/GenBank/DDBJ whole genome shotgun (WGS) entry which is preliminary data.</text>
</comment>
<dbReference type="PROSITE" id="PS51257">
    <property type="entry name" value="PROKAR_LIPOPROTEIN"/>
    <property type="match status" value="1"/>
</dbReference>
<dbReference type="Gene3D" id="3.40.190.10">
    <property type="entry name" value="Periplasmic binding protein-like II"/>
    <property type="match status" value="2"/>
</dbReference>
<name>X1ENH7_9ZZZZ</name>
<feature type="compositionally biased region" description="Acidic residues" evidence="3">
    <location>
        <begin position="35"/>
        <end position="57"/>
    </location>
</feature>
<keyword evidence="2" id="KW-0813">Transport</keyword>
<dbReference type="InterPro" id="IPR006059">
    <property type="entry name" value="SBP"/>
</dbReference>
<proteinExistence type="inferred from homology"/>